<feature type="domain" description="Enoyl reductase (ER)" evidence="1">
    <location>
        <begin position="10"/>
        <end position="326"/>
    </location>
</feature>
<dbReference type="SUPFAM" id="SSF50129">
    <property type="entry name" value="GroES-like"/>
    <property type="match status" value="1"/>
</dbReference>
<dbReference type="RefSeq" id="WP_062591978.1">
    <property type="nucleotide sequence ID" value="NZ_LQZQ01000045.1"/>
</dbReference>
<dbReference type="Gene3D" id="3.40.50.720">
    <property type="entry name" value="NAD(P)-binding Rossmann-like Domain"/>
    <property type="match status" value="1"/>
</dbReference>
<dbReference type="AlphaFoldDB" id="A0A150X7Q1"/>
<dbReference type="InterPro" id="IPR011032">
    <property type="entry name" value="GroES-like_sf"/>
</dbReference>
<name>A0A150X7Q1_ROSEK</name>
<dbReference type="InterPro" id="IPR013154">
    <property type="entry name" value="ADH-like_N"/>
</dbReference>
<evidence type="ECO:0000259" key="1">
    <source>
        <dbReference type="SMART" id="SM00829"/>
    </source>
</evidence>
<sequence>MKAMLLKDYGATTNFEASQVETPTLNTNQVLIRISASSINTVDTMIKNMGTELPFSPANPAILGMDFAGTIEDIGAEVTEFKVGDEVYGCAGGLGTLPGSLAEYIAADVKLIARKPKNLSMRAAAAIPLVGITAYEGLTRTNITSGQKVLVQGGAGGVGHVAVQLAHSFGAKVYSTGAGQKQLEVIKSLGAIPIDFTKETVQEYVNKYTNNTGFDVIFDSVGGKNLLNSFDAAALNGQIATTVSLLELDLSPVHFKGLSLHVVFMLIPMIHDFRREKHGEILGELTKIIEAGKLQPILDEEVFSLDNVGDAYKRLESGNAIGKVVVETGLV</sequence>
<dbReference type="PANTHER" id="PTHR11695">
    <property type="entry name" value="ALCOHOL DEHYDROGENASE RELATED"/>
    <property type="match status" value="1"/>
</dbReference>
<organism evidence="2 3">
    <name type="scientific">Roseivirga ehrenbergii (strain DSM 102268 / JCM 13514 / KCTC 12282 / NCIMB 14502 / KMM 6017)</name>
    <dbReference type="NCBI Taxonomy" id="279360"/>
    <lineage>
        <taxon>Bacteria</taxon>
        <taxon>Pseudomonadati</taxon>
        <taxon>Bacteroidota</taxon>
        <taxon>Cytophagia</taxon>
        <taxon>Cytophagales</taxon>
        <taxon>Roseivirgaceae</taxon>
        <taxon>Roseivirga</taxon>
    </lineage>
</organism>
<dbReference type="InterPro" id="IPR036291">
    <property type="entry name" value="NAD(P)-bd_dom_sf"/>
</dbReference>
<dbReference type="OrthoDB" id="648910at2"/>
<gene>
    <name evidence="2" type="ORF">MB14_05785</name>
</gene>
<dbReference type="Pfam" id="PF08240">
    <property type="entry name" value="ADH_N"/>
    <property type="match status" value="1"/>
</dbReference>
<dbReference type="PANTHER" id="PTHR11695:SF294">
    <property type="entry name" value="RETICULON-4-INTERACTING PROTEIN 1, MITOCHONDRIAL"/>
    <property type="match status" value="1"/>
</dbReference>
<dbReference type="InterPro" id="IPR050700">
    <property type="entry name" value="YIM1/Zinc_Alcohol_DH_Fams"/>
</dbReference>
<comment type="caution">
    <text evidence="2">The sequence shown here is derived from an EMBL/GenBank/DDBJ whole genome shotgun (WGS) entry which is preliminary data.</text>
</comment>
<proteinExistence type="predicted"/>
<evidence type="ECO:0000313" key="2">
    <source>
        <dbReference type="EMBL" id="KYG74714.1"/>
    </source>
</evidence>
<evidence type="ECO:0000313" key="3">
    <source>
        <dbReference type="Proteomes" id="UP000075583"/>
    </source>
</evidence>
<dbReference type="STRING" id="279360.MB14_05785"/>
<keyword evidence="3" id="KW-1185">Reference proteome</keyword>
<dbReference type="Pfam" id="PF13602">
    <property type="entry name" value="ADH_zinc_N_2"/>
    <property type="match status" value="1"/>
</dbReference>
<dbReference type="CDD" id="cd08272">
    <property type="entry name" value="MDR6"/>
    <property type="match status" value="1"/>
</dbReference>
<protein>
    <submittedName>
        <fullName evidence="2">Quinone oxidoreductase</fullName>
    </submittedName>
</protein>
<accession>A0A150X7Q1</accession>
<dbReference type="SMART" id="SM00829">
    <property type="entry name" value="PKS_ER"/>
    <property type="match status" value="1"/>
</dbReference>
<dbReference type="InterPro" id="IPR020843">
    <property type="entry name" value="ER"/>
</dbReference>
<dbReference type="GO" id="GO:0016491">
    <property type="term" value="F:oxidoreductase activity"/>
    <property type="evidence" value="ECO:0007669"/>
    <property type="project" value="InterPro"/>
</dbReference>
<dbReference type="Gene3D" id="3.90.180.10">
    <property type="entry name" value="Medium-chain alcohol dehydrogenases, catalytic domain"/>
    <property type="match status" value="1"/>
</dbReference>
<dbReference type="Proteomes" id="UP000075583">
    <property type="component" value="Unassembled WGS sequence"/>
</dbReference>
<dbReference type="EMBL" id="LQZQ01000045">
    <property type="protein sequence ID" value="KYG74714.1"/>
    <property type="molecule type" value="Genomic_DNA"/>
</dbReference>
<reference evidence="2" key="1">
    <citation type="submission" date="2016-01" db="EMBL/GenBank/DDBJ databases">
        <title>Genome sequencing of Roseivirga ehrenbergii KMM 6017.</title>
        <authorList>
            <person name="Selvaratnam C."/>
            <person name="Thevarajoo S."/>
            <person name="Goh K.M."/>
            <person name="Ee R."/>
            <person name="Chan K.-G."/>
            <person name="Chong C.S."/>
        </authorList>
    </citation>
    <scope>NUCLEOTIDE SEQUENCE [LARGE SCALE GENOMIC DNA]</scope>
    <source>
        <strain evidence="2">KMM 6017</strain>
    </source>
</reference>
<dbReference type="SUPFAM" id="SSF51735">
    <property type="entry name" value="NAD(P)-binding Rossmann-fold domains"/>
    <property type="match status" value="1"/>
</dbReference>